<dbReference type="InterPro" id="IPR018691">
    <property type="entry name" value="DUF2188"/>
</dbReference>
<dbReference type="RefSeq" id="WP_238479669.1">
    <property type="nucleotide sequence ID" value="NZ_CP064786.1"/>
</dbReference>
<proteinExistence type="predicted"/>
<keyword evidence="2" id="KW-1185">Reference proteome</keyword>
<evidence type="ECO:0000313" key="2">
    <source>
        <dbReference type="Proteomes" id="UP000663586"/>
    </source>
</evidence>
<dbReference type="KEGG" id="hara:AArcS_1306"/>
<evidence type="ECO:0000313" key="1">
    <source>
        <dbReference type="EMBL" id="QSG02523.1"/>
    </source>
</evidence>
<protein>
    <recommendedName>
        <fullName evidence="3">DUF2188 domain-containing protein</fullName>
    </recommendedName>
</protein>
<sequence length="65" mass="7277">MSRVVVAPSGSQWTVKVNGVTKSNHRKKRRAVDEGRKQALRVGATLEVRRRNGTVQNRINPRGGR</sequence>
<accession>A0A897MU09</accession>
<gene>
    <name evidence="1" type="ORF">AArcS_1306</name>
</gene>
<dbReference type="GeneID" id="70684688"/>
<name>A0A897MU09_9EURY</name>
<dbReference type="Pfam" id="PF09954">
    <property type="entry name" value="DUF2188"/>
    <property type="match status" value="1"/>
</dbReference>
<dbReference type="EMBL" id="CP064786">
    <property type="protein sequence ID" value="QSG02523.1"/>
    <property type="molecule type" value="Genomic_DNA"/>
</dbReference>
<organism evidence="1 2">
    <name type="scientific">Natranaeroarchaeum sulfidigenes</name>
    <dbReference type="NCBI Taxonomy" id="2784880"/>
    <lineage>
        <taxon>Archaea</taxon>
        <taxon>Methanobacteriati</taxon>
        <taxon>Methanobacteriota</taxon>
        <taxon>Stenosarchaea group</taxon>
        <taxon>Halobacteria</taxon>
        <taxon>Halobacteriales</taxon>
        <taxon>Natronoarchaeaceae</taxon>
        <taxon>Natranaeroarchaeum</taxon>
    </lineage>
</organism>
<reference evidence="1" key="1">
    <citation type="submission" date="2020-11" db="EMBL/GenBank/DDBJ databases">
        <title>Carbohydrate-dependent, anaerobic sulfur respiration: A novel catabolism in halophilic archaea.</title>
        <authorList>
            <person name="Sorokin D.Y."/>
            <person name="Messina E."/>
            <person name="Smedile F."/>
            <person name="La Cono V."/>
            <person name="Hallsworth J.E."/>
            <person name="Yakimov M.M."/>
        </authorList>
    </citation>
    <scope>NUCLEOTIDE SEQUENCE</scope>
    <source>
        <strain evidence="1">AArc-S</strain>
    </source>
</reference>
<dbReference type="Proteomes" id="UP000663586">
    <property type="component" value="Chromosome"/>
</dbReference>
<dbReference type="AlphaFoldDB" id="A0A897MU09"/>
<evidence type="ECO:0008006" key="3">
    <source>
        <dbReference type="Google" id="ProtNLM"/>
    </source>
</evidence>